<sequence length="73" mass="8170">MTAISNPTYRWHNHLSLEASSDTVINTLRLSPACVDTFVGIALMSVETLGAYGKLSINHPSNFQPIFFFRKIE</sequence>
<protein>
    <submittedName>
        <fullName evidence="1">Uncharacterized protein</fullName>
    </submittedName>
</protein>
<evidence type="ECO:0000313" key="1">
    <source>
        <dbReference type="EMBL" id="KAB8296032.1"/>
    </source>
</evidence>
<evidence type="ECO:0000313" key="2">
    <source>
        <dbReference type="Proteomes" id="UP000326757"/>
    </source>
</evidence>
<name>A0A5N6K1N5_MONLA</name>
<dbReference type="AlphaFoldDB" id="A0A5N6K1N5"/>
<organism evidence="1 2">
    <name type="scientific">Monilinia laxa</name>
    <name type="common">Brown rot fungus</name>
    <name type="synonym">Sclerotinia laxa</name>
    <dbReference type="NCBI Taxonomy" id="61186"/>
    <lineage>
        <taxon>Eukaryota</taxon>
        <taxon>Fungi</taxon>
        <taxon>Dikarya</taxon>
        <taxon>Ascomycota</taxon>
        <taxon>Pezizomycotina</taxon>
        <taxon>Leotiomycetes</taxon>
        <taxon>Helotiales</taxon>
        <taxon>Sclerotiniaceae</taxon>
        <taxon>Monilinia</taxon>
    </lineage>
</organism>
<dbReference type="Proteomes" id="UP000326757">
    <property type="component" value="Unassembled WGS sequence"/>
</dbReference>
<accession>A0A5N6K1N5</accession>
<proteinExistence type="predicted"/>
<dbReference type="EMBL" id="VIGI01000009">
    <property type="protein sequence ID" value="KAB8296032.1"/>
    <property type="molecule type" value="Genomic_DNA"/>
</dbReference>
<reference evidence="1 2" key="1">
    <citation type="submission" date="2019-06" db="EMBL/GenBank/DDBJ databases">
        <title>Genome Sequence of the Brown Rot Fungal Pathogen Monilinia laxa.</title>
        <authorList>
            <person name="De Miccolis Angelini R.M."/>
            <person name="Landi L."/>
            <person name="Abate D."/>
            <person name="Pollastro S."/>
            <person name="Romanazzi G."/>
            <person name="Faretra F."/>
        </authorList>
    </citation>
    <scope>NUCLEOTIDE SEQUENCE [LARGE SCALE GENOMIC DNA]</scope>
    <source>
        <strain evidence="1 2">Mlax316</strain>
    </source>
</reference>
<keyword evidence="2" id="KW-1185">Reference proteome</keyword>
<comment type="caution">
    <text evidence="1">The sequence shown here is derived from an EMBL/GenBank/DDBJ whole genome shotgun (WGS) entry which is preliminary data.</text>
</comment>
<gene>
    <name evidence="1" type="ORF">EYC80_008841</name>
</gene>